<gene>
    <name evidence="3" type="ORF">EJ08DRAFT_1892</name>
</gene>
<dbReference type="Gene3D" id="3.30.710.10">
    <property type="entry name" value="Potassium Channel Kv1.1, Chain A"/>
    <property type="match status" value="1"/>
</dbReference>
<name>A0A9P4P3U6_9PEZI</name>
<feature type="region of interest" description="Disordered" evidence="1">
    <location>
        <begin position="366"/>
        <end position="386"/>
    </location>
</feature>
<evidence type="ECO:0000259" key="2">
    <source>
        <dbReference type="PROSITE" id="PS50097"/>
    </source>
</evidence>
<evidence type="ECO:0000256" key="1">
    <source>
        <dbReference type="SAM" id="MobiDB-lite"/>
    </source>
</evidence>
<accession>A0A9P4P3U6</accession>
<dbReference type="SUPFAM" id="SSF54695">
    <property type="entry name" value="POZ domain"/>
    <property type="match status" value="1"/>
</dbReference>
<dbReference type="AlphaFoldDB" id="A0A9P4P3U6"/>
<dbReference type="Proteomes" id="UP000800235">
    <property type="component" value="Unassembled WGS sequence"/>
</dbReference>
<dbReference type="EMBL" id="MU007009">
    <property type="protein sequence ID" value="KAF2436752.1"/>
    <property type="molecule type" value="Genomic_DNA"/>
</dbReference>
<dbReference type="PANTHER" id="PTHR47843">
    <property type="entry name" value="BTB DOMAIN-CONTAINING PROTEIN-RELATED"/>
    <property type="match status" value="1"/>
</dbReference>
<comment type="caution">
    <text evidence="3">The sequence shown here is derived from an EMBL/GenBank/DDBJ whole genome shotgun (WGS) entry which is preliminary data.</text>
</comment>
<dbReference type="PANTHER" id="PTHR47843:SF2">
    <property type="entry name" value="BTB DOMAIN-CONTAINING PROTEIN"/>
    <property type="match status" value="1"/>
</dbReference>
<feature type="domain" description="BTB" evidence="2">
    <location>
        <begin position="56"/>
        <end position="125"/>
    </location>
</feature>
<dbReference type="InterPro" id="IPR011333">
    <property type="entry name" value="SKP1/BTB/POZ_sf"/>
</dbReference>
<evidence type="ECO:0000313" key="4">
    <source>
        <dbReference type="Proteomes" id="UP000800235"/>
    </source>
</evidence>
<keyword evidence="4" id="KW-1185">Reference proteome</keyword>
<dbReference type="SMART" id="SM00225">
    <property type="entry name" value="BTB"/>
    <property type="match status" value="1"/>
</dbReference>
<dbReference type="CDD" id="cd18186">
    <property type="entry name" value="BTB_POZ_ZBTB_KLHL-like"/>
    <property type="match status" value="1"/>
</dbReference>
<sequence length="402" mass="45977">MDDILDRLNPMGSRSKHVATKALDPSEVQSILATSYRITKRKIKAKRPQLSNMGLRTVTIKIGPKAKAFNIHENLLTQCSPYFRKAFKGPWKEAQAREMTLEDVTERTFDMVLRWIYSQKLCRPQATRDAHEVTIKQTKFNPAALEESTHPQARYTTVTIPLADFNEATMGKHTDKDIISQLYRRGQALAYDFEYPEYFHFDDLLDLAIFSNFYDFPQLHTDVIKLWQQQSELKGGKTVHCNFATVLRAYEALPEDSSMCRLIAHTYAALWQIGSDEDIKFIREEAPKAFVTEVMLAKSQDRLADYDPCDVLPDYVSNPCLFHDHLETEDGICVASGENASKIRPPPHYTSCSDASRVNAPPYPVSHPYIYDSSSDDSHHLDDSDDIDSEFEREIEAHASHF</sequence>
<dbReference type="InterPro" id="IPR000210">
    <property type="entry name" value="BTB/POZ_dom"/>
</dbReference>
<evidence type="ECO:0000313" key="3">
    <source>
        <dbReference type="EMBL" id="KAF2436752.1"/>
    </source>
</evidence>
<protein>
    <recommendedName>
        <fullName evidence="2">BTB domain-containing protein</fullName>
    </recommendedName>
</protein>
<proteinExistence type="predicted"/>
<dbReference type="OrthoDB" id="194443at2759"/>
<dbReference type="Pfam" id="PF00651">
    <property type="entry name" value="BTB"/>
    <property type="match status" value="1"/>
</dbReference>
<reference evidence="3" key="1">
    <citation type="journal article" date="2020" name="Stud. Mycol.">
        <title>101 Dothideomycetes genomes: a test case for predicting lifestyles and emergence of pathogens.</title>
        <authorList>
            <person name="Haridas S."/>
            <person name="Albert R."/>
            <person name="Binder M."/>
            <person name="Bloem J."/>
            <person name="Labutti K."/>
            <person name="Salamov A."/>
            <person name="Andreopoulos B."/>
            <person name="Baker S."/>
            <person name="Barry K."/>
            <person name="Bills G."/>
            <person name="Bluhm B."/>
            <person name="Cannon C."/>
            <person name="Castanera R."/>
            <person name="Culley D."/>
            <person name="Daum C."/>
            <person name="Ezra D."/>
            <person name="Gonzalez J."/>
            <person name="Henrissat B."/>
            <person name="Kuo A."/>
            <person name="Liang C."/>
            <person name="Lipzen A."/>
            <person name="Lutzoni F."/>
            <person name="Magnuson J."/>
            <person name="Mondo S."/>
            <person name="Nolan M."/>
            <person name="Ohm R."/>
            <person name="Pangilinan J."/>
            <person name="Park H.-J."/>
            <person name="Ramirez L."/>
            <person name="Alfaro M."/>
            <person name="Sun H."/>
            <person name="Tritt A."/>
            <person name="Yoshinaga Y."/>
            <person name="Zwiers L.-H."/>
            <person name="Turgeon B."/>
            <person name="Goodwin S."/>
            <person name="Spatafora J."/>
            <person name="Crous P."/>
            <person name="Grigoriev I."/>
        </authorList>
    </citation>
    <scope>NUCLEOTIDE SEQUENCE</scope>
    <source>
        <strain evidence="3">CBS 130266</strain>
    </source>
</reference>
<organism evidence="3 4">
    <name type="scientific">Tothia fuscella</name>
    <dbReference type="NCBI Taxonomy" id="1048955"/>
    <lineage>
        <taxon>Eukaryota</taxon>
        <taxon>Fungi</taxon>
        <taxon>Dikarya</taxon>
        <taxon>Ascomycota</taxon>
        <taxon>Pezizomycotina</taxon>
        <taxon>Dothideomycetes</taxon>
        <taxon>Pleosporomycetidae</taxon>
        <taxon>Venturiales</taxon>
        <taxon>Cylindrosympodiaceae</taxon>
        <taxon>Tothia</taxon>
    </lineage>
</organism>
<dbReference type="PROSITE" id="PS50097">
    <property type="entry name" value="BTB"/>
    <property type="match status" value="1"/>
</dbReference>